<dbReference type="EMBL" id="LBPV01000060">
    <property type="protein sequence ID" value="KKP63905.1"/>
    <property type="molecule type" value="Genomic_DNA"/>
</dbReference>
<feature type="transmembrane region" description="Helical" evidence="1">
    <location>
        <begin position="272"/>
        <end position="292"/>
    </location>
</feature>
<keyword evidence="1" id="KW-0472">Membrane</keyword>
<name>A0A0G0DLA1_9BACT</name>
<evidence type="ECO:0000256" key="1">
    <source>
        <dbReference type="SAM" id="Phobius"/>
    </source>
</evidence>
<keyword evidence="1" id="KW-0812">Transmembrane</keyword>
<evidence type="ECO:0000313" key="3">
    <source>
        <dbReference type="EMBL" id="KKP63905.1"/>
    </source>
</evidence>
<feature type="transmembrane region" description="Helical" evidence="1">
    <location>
        <begin position="16"/>
        <end position="36"/>
    </location>
</feature>
<sequence>MFIYILSFKNMSKKSLFILLFIALVLGILLFIGMLIPRFSIKEYQGGDDYYSTDSLYAPDYLAEVPAMDREEMVNTADGSKIQKSGTVSFLVENIDTSVESTKLINTKYSAQITNIYDYGRGNDRVVSITVKVPVTDFEKYYEEVREIEGEVTYANISTLDVTEEYIDITSRLKNLRSVEEQLVGILQKAENVTDTLAVQRELNTVRGEIESYEQRKRYFDSQTDYSYISISFSIDKTGLNISDEEWKPFGEFRAALNALLSLLKGFVNATIWMLVFSPIVLVPVGIVLYIVKRKNQKTK</sequence>
<organism evidence="3 4">
    <name type="scientific">candidate division WS6 bacterium GW2011_GWE1_34_7</name>
    <dbReference type="NCBI Taxonomy" id="1619093"/>
    <lineage>
        <taxon>Bacteria</taxon>
        <taxon>Candidatus Dojkabacteria</taxon>
    </lineage>
</organism>
<evidence type="ECO:0000259" key="2">
    <source>
        <dbReference type="Pfam" id="PF14257"/>
    </source>
</evidence>
<feature type="domain" description="DUF4349" evidence="2">
    <location>
        <begin position="81"/>
        <end position="288"/>
    </location>
</feature>
<gene>
    <name evidence="3" type="ORF">UR61_C0060G0004</name>
</gene>
<reference evidence="3 4" key="1">
    <citation type="journal article" date="2015" name="Nature">
        <title>rRNA introns, odd ribosomes, and small enigmatic genomes across a large radiation of phyla.</title>
        <authorList>
            <person name="Brown C.T."/>
            <person name="Hug L.A."/>
            <person name="Thomas B.C."/>
            <person name="Sharon I."/>
            <person name="Castelle C.J."/>
            <person name="Singh A."/>
            <person name="Wilkins M.J."/>
            <person name="Williams K.H."/>
            <person name="Banfield J.F."/>
        </authorList>
    </citation>
    <scope>NUCLEOTIDE SEQUENCE [LARGE SCALE GENOMIC DNA]</scope>
</reference>
<dbReference type="Proteomes" id="UP000033866">
    <property type="component" value="Unassembled WGS sequence"/>
</dbReference>
<proteinExistence type="predicted"/>
<protein>
    <recommendedName>
        <fullName evidence="2">DUF4349 domain-containing protein</fullName>
    </recommendedName>
</protein>
<keyword evidence="1" id="KW-1133">Transmembrane helix</keyword>
<dbReference type="Pfam" id="PF14257">
    <property type="entry name" value="DUF4349"/>
    <property type="match status" value="1"/>
</dbReference>
<dbReference type="AlphaFoldDB" id="A0A0G0DLA1"/>
<dbReference type="InterPro" id="IPR025645">
    <property type="entry name" value="DUF4349"/>
</dbReference>
<comment type="caution">
    <text evidence="3">The sequence shown here is derived from an EMBL/GenBank/DDBJ whole genome shotgun (WGS) entry which is preliminary data.</text>
</comment>
<evidence type="ECO:0000313" key="4">
    <source>
        <dbReference type="Proteomes" id="UP000033866"/>
    </source>
</evidence>
<accession>A0A0G0DLA1</accession>